<proteinExistence type="predicted"/>
<dbReference type="InterPro" id="IPR043472">
    <property type="entry name" value="Macro_dom-like"/>
</dbReference>
<protein>
    <submittedName>
        <fullName evidence="1">Uncharacterized protein</fullName>
    </submittedName>
</protein>
<dbReference type="EMBL" id="KZ309058">
    <property type="protein sequence ID" value="KAG8236676.1"/>
    <property type="molecule type" value="Genomic_DNA"/>
</dbReference>
<keyword evidence="2" id="KW-1185">Reference proteome</keyword>
<evidence type="ECO:0000313" key="2">
    <source>
        <dbReference type="Proteomes" id="UP000792457"/>
    </source>
</evidence>
<feature type="non-terminal residue" evidence="1">
    <location>
        <position position="1"/>
    </location>
</feature>
<name>A0A8K0P7F7_LADFU</name>
<accession>A0A8K0P7F7</accession>
<dbReference type="OrthoDB" id="412814at2759"/>
<dbReference type="AlphaFoldDB" id="A0A8K0P7F7"/>
<dbReference type="Proteomes" id="UP000792457">
    <property type="component" value="Unassembled WGS sequence"/>
</dbReference>
<comment type="caution">
    <text evidence="1">The sequence shown here is derived from an EMBL/GenBank/DDBJ whole genome shotgun (WGS) entry which is preliminary data.</text>
</comment>
<evidence type="ECO:0000313" key="1">
    <source>
        <dbReference type="EMBL" id="KAG8236676.1"/>
    </source>
</evidence>
<reference evidence="1" key="2">
    <citation type="submission" date="2017-10" db="EMBL/GenBank/DDBJ databases">
        <title>Ladona fulva Genome sequencing and assembly.</title>
        <authorList>
            <person name="Murali S."/>
            <person name="Richards S."/>
            <person name="Bandaranaike D."/>
            <person name="Bellair M."/>
            <person name="Blankenburg K."/>
            <person name="Chao H."/>
            <person name="Dinh H."/>
            <person name="Doddapaneni H."/>
            <person name="Dugan-Rocha S."/>
            <person name="Elkadiri S."/>
            <person name="Gnanaolivu R."/>
            <person name="Hernandez B."/>
            <person name="Skinner E."/>
            <person name="Javaid M."/>
            <person name="Lee S."/>
            <person name="Li M."/>
            <person name="Ming W."/>
            <person name="Munidasa M."/>
            <person name="Muniz J."/>
            <person name="Nguyen L."/>
            <person name="Hughes D."/>
            <person name="Osuji N."/>
            <person name="Pu L.-L."/>
            <person name="Puazo M."/>
            <person name="Qu C."/>
            <person name="Quiroz J."/>
            <person name="Raj R."/>
            <person name="Weissenberger G."/>
            <person name="Xin Y."/>
            <person name="Zou X."/>
            <person name="Han Y."/>
            <person name="Worley K."/>
            <person name="Muzny D."/>
            <person name="Gibbs R."/>
        </authorList>
    </citation>
    <scope>NUCLEOTIDE SEQUENCE</scope>
    <source>
        <strain evidence="1">Sampled in the wild</strain>
    </source>
</reference>
<reference evidence="1" key="1">
    <citation type="submission" date="2013-04" db="EMBL/GenBank/DDBJ databases">
        <authorList>
            <person name="Qu J."/>
            <person name="Murali S.C."/>
            <person name="Bandaranaike D."/>
            <person name="Bellair M."/>
            <person name="Blankenburg K."/>
            <person name="Chao H."/>
            <person name="Dinh H."/>
            <person name="Doddapaneni H."/>
            <person name="Downs B."/>
            <person name="Dugan-Rocha S."/>
            <person name="Elkadiri S."/>
            <person name="Gnanaolivu R.D."/>
            <person name="Hernandez B."/>
            <person name="Javaid M."/>
            <person name="Jayaseelan J.C."/>
            <person name="Lee S."/>
            <person name="Li M."/>
            <person name="Ming W."/>
            <person name="Munidasa M."/>
            <person name="Muniz J."/>
            <person name="Nguyen L."/>
            <person name="Ongeri F."/>
            <person name="Osuji N."/>
            <person name="Pu L.-L."/>
            <person name="Puazo M."/>
            <person name="Qu C."/>
            <person name="Quiroz J."/>
            <person name="Raj R."/>
            <person name="Weissenberger G."/>
            <person name="Xin Y."/>
            <person name="Zou X."/>
            <person name="Han Y."/>
            <person name="Richards S."/>
            <person name="Worley K."/>
            <person name="Muzny D."/>
            <person name="Gibbs R."/>
        </authorList>
    </citation>
    <scope>NUCLEOTIDE SEQUENCE</scope>
    <source>
        <strain evidence="1">Sampled in the wild</strain>
    </source>
</reference>
<gene>
    <name evidence="1" type="ORF">J437_LFUL014404</name>
</gene>
<organism evidence="1 2">
    <name type="scientific">Ladona fulva</name>
    <name type="common">Scarce chaser dragonfly</name>
    <name type="synonym">Libellula fulva</name>
    <dbReference type="NCBI Taxonomy" id="123851"/>
    <lineage>
        <taxon>Eukaryota</taxon>
        <taxon>Metazoa</taxon>
        <taxon>Ecdysozoa</taxon>
        <taxon>Arthropoda</taxon>
        <taxon>Hexapoda</taxon>
        <taxon>Insecta</taxon>
        <taxon>Pterygota</taxon>
        <taxon>Palaeoptera</taxon>
        <taxon>Odonata</taxon>
        <taxon>Epiprocta</taxon>
        <taxon>Anisoptera</taxon>
        <taxon>Libelluloidea</taxon>
        <taxon>Libellulidae</taxon>
        <taxon>Ladona</taxon>
    </lineage>
</organism>
<sequence length="92" mass="10054">MSPKHLQHFLIFAGKSGIYFMMASRIVVAVQSCRKEFIFGFARNYSSSSGNTKRGLVLGVYSEGDKKGNFDLTPAGANFDQKTGGKLVSQLL</sequence>
<dbReference type="Gene3D" id="3.40.220.10">
    <property type="entry name" value="Leucine Aminopeptidase, subunit E, domain 1"/>
    <property type="match status" value="1"/>
</dbReference>